<dbReference type="GeneID" id="7441027"/>
<proteinExistence type="predicted"/>
<dbReference type="GeneID" id="7441041"/>
<name>C0JX59_9CHLO</name>
<sequence length="99" mass="11202">MQQSYSQYYGDDKKNLSRIEEGYIFFGVRSRLSDTLLSQRRVLSCTGLLDEQAFLSESNILGKRASMFFVSRLAVAGKINLVKEFTFTLVATDNMGVKT</sequence>
<dbReference type="AlphaFoldDB" id="C0JX59"/>
<organism evidence="1">
    <name type="scientific">Pyramimonas parkeae</name>
    <dbReference type="NCBI Taxonomy" id="36894"/>
    <lineage>
        <taxon>Eukaryota</taxon>
        <taxon>Viridiplantae</taxon>
        <taxon>Chlorophyta</taxon>
        <taxon>Pyramimonadophyceae</taxon>
        <taxon>Pyramimonadales</taxon>
        <taxon>Pyramimonadaceae</taxon>
        <taxon>Pyramimonas</taxon>
        <taxon>Pyramimonas subgen. Trichocystis</taxon>
    </lineage>
</organism>
<keyword evidence="1" id="KW-0150">Chloroplast</keyword>
<dbReference type="EMBL" id="FJ493499">
    <property type="protein sequence ID" value="ACJ71158.1"/>
    <property type="molecule type" value="Genomic_DNA"/>
</dbReference>
<dbReference type="RefSeq" id="YP_002600973.1">
    <property type="nucleotide sequence ID" value="NC_012099.1"/>
</dbReference>
<reference evidence="1" key="1">
    <citation type="journal article" date="2009" name="Mol. Biol. Evol.">
        <title>The chloroplast genomes of the green algae Pyramimonas, Monomastix, and Pycnococcus shed new light on the evolutionary history of prasinophytes and the origin of the secondary chloroplasts of euglenids.</title>
        <authorList>
            <person name="Turmel M."/>
            <person name="Gagnon M.C."/>
            <person name="O'Kelly C.J."/>
            <person name="Otis C."/>
            <person name="Lemieux C."/>
        </authorList>
    </citation>
    <scope>NUCLEOTIDE SEQUENCE</scope>
    <source>
        <strain evidence="1">CCMP 726</strain>
    </source>
</reference>
<keyword evidence="1" id="KW-0934">Plastid</keyword>
<dbReference type="RefSeq" id="YP_002600957.1">
    <property type="nucleotide sequence ID" value="NC_012099.1"/>
</dbReference>
<evidence type="ECO:0000313" key="1">
    <source>
        <dbReference type="EMBL" id="ACJ71154.1"/>
    </source>
</evidence>
<protein>
    <submittedName>
        <fullName evidence="1">Uncharacterized protein orf99</fullName>
    </submittedName>
</protein>
<gene>
    <name evidence="1" type="primary">orf99</name>
</gene>
<accession>C0JX59</accession>
<dbReference type="EMBL" id="FJ493499">
    <property type="protein sequence ID" value="ACJ71154.1"/>
    <property type="molecule type" value="Genomic_DNA"/>
</dbReference>
<geneLocation type="chloroplast" evidence="1"/>